<feature type="transmembrane region" description="Helical" evidence="1">
    <location>
        <begin position="40"/>
        <end position="65"/>
    </location>
</feature>
<feature type="transmembrane region" description="Helical" evidence="1">
    <location>
        <begin position="7"/>
        <end position="28"/>
    </location>
</feature>
<reference evidence="2 3" key="1">
    <citation type="journal article" date="2018" name="J. Microbiol.">
        <title>Leifsonia flava sp. nov., a novel actinobacterium isolated from the rhizosphere of Aquilegia viridiflora.</title>
        <authorList>
            <person name="Cai Y."/>
            <person name="Tao W.Z."/>
            <person name="Ma Y.J."/>
            <person name="Cheng J."/>
            <person name="Zhang M.Y."/>
            <person name="Zhang Y.X."/>
        </authorList>
    </citation>
    <scope>NUCLEOTIDE SEQUENCE [LARGE SCALE GENOMIC DNA]</scope>
    <source>
        <strain evidence="2 3">SYP-B2174</strain>
    </source>
</reference>
<evidence type="ECO:0000313" key="3">
    <source>
        <dbReference type="Proteomes" id="UP000298127"/>
    </source>
</evidence>
<protein>
    <recommendedName>
        <fullName evidence="4">DUF2178 domain-containing protein</fullName>
    </recommendedName>
</protein>
<dbReference type="RefSeq" id="WP_135119236.1">
    <property type="nucleotide sequence ID" value="NZ_SPQZ01000002.1"/>
</dbReference>
<evidence type="ECO:0000256" key="1">
    <source>
        <dbReference type="SAM" id="Phobius"/>
    </source>
</evidence>
<comment type="caution">
    <text evidence="2">The sequence shown here is derived from an EMBL/GenBank/DDBJ whole genome shotgun (WGS) entry which is preliminary data.</text>
</comment>
<keyword evidence="1" id="KW-0472">Membrane</keyword>
<name>A0A4Y9R5F4_9MICO</name>
<evidence type="ECO:0008006" key="4">
    <source>
        <dbReference type="Google" id="ProtNLM"/>
    </source>
</evidence>
<gene>
    <name evidence="2" type="ORF">E4M00_04015</name>
</gene>
<feature type="transmembrane region" description="Helical" evidence="1">
    <location>
        <begin position="86"/>
        <end position="105"/>
    </location>
</feature>
<accession>A0A4Y9R5F4</accession>
<dbReference type="EMBL" id="SPQZ01000002">
    <property type="protein sequence ID" value="TFV98695.1"/>
    <property type="molecule type" value="Genomic_DNA"/>
</dbReference>
<proteinExistence type="predicted"/>
<dbReference type="AlphaFoldDB" id="A0A4Y9R5F4"/>
<sequence length="143" mass="15792">MSYEQKGVWVYLLVSTGAYLVYVWIILSQADGAPLVDVDYVMPFLISLGISIVAAIVGRIVVEILSPSDNYTSDTRDRQINRFGEARASWFVIGGSLVALLLALLEQPYFWIANAIYLGFVLSAVVGSVVKLVAYRRGIDPSW</sequence>
<feature type="transmembrane region" description="Helical" evidence="1">
    <location>
        <begin position="111"/>
        <end position="134"/>
    </location>
</feature>
<keyword evidence="1" id="KW-0812">Transmembrane</keyword>
<dbReference type="Proteomes" id="UP000298127">
    <property type="component" value="Unassembled WGS sequence"/>
</dbReference>
<keyword evidence="1" id="KW-1133">Transmembrane helix</keyword>
<keyword evidence="3" id="KW-1185">Reference proteome</keyword>
<organism evidence="2 3">
    <name type="scientific">Orlajensenia leifsoniae</name>
    <dbReference type="NCBI Taxonomy" id="2561933"/>
    <lineage>
        <taxon>Bacteria</taxon>
        <taxon>Bacillati</taxon>
        <taxon>Actinomycetota</taxon>
        <taxon>Actinomycetes</taxon>
        <taxon>Micrococcales</taxon>
        <taxon>Microbacteriaceae</taxon>
        <taxon>Orlajensenia</taxon>
    </lineage>
</organism>
<evidence type="ECO:0000313" key="2">
    <source>
        <dbReference type="EMBL" id="TFV98695.1"/>
    </source>
</evidence>